<dbReference type="PROSITE" id="PS50109">
    <property type="entry name" value="HIS_KIN"/>
    <property type="match status" value="1"/>
</dbReference>
<dbReference type="CDD" id="cd00146">
    <property type="entry name" value="PKD"/>
    <property type="match status" value="1"/>
</dbReference>
<dbReference type="Pfam" id="PF07495">
    <property type="entry name" value="Y_Y_Y"/>
    <property type="match status" value="1"/>
</dbReference>
<dbReference type="InterPro" id="IPR011047">
    <property type="entry name" value="Quinoprotein_ADH-like_sf"/>
</dbReference>
<dbReference type="SUPFAM" id="SSF55874">
    <property type="entry name" value="ATPase domain of HSP90 chaperone/DNA topoisomerase II/histidine kinase"/>
    <property type="match status" value="1"/>
</dbReference>
<keyword evidence="6" id="KW-0808">Transferase</keyword>
<dbReference type="SUPFAM" id="SSF63829">
    <property type="entry name" value="Calcium-dependent phosphotriesterase"/>
    <property type="match status" value="2"/>
</dbReference>
<dbReference type="Pfam" id="PF07494">
    <property type="entry name" value="Reg_prop"/>
    <property type="match status" value="8"/>
</dbReference>
<evidence type="ECO:0000256" key="3">
    <source>
        <dbReference type="ARBA" id="ARBA00022553"/>
    </source>
</evidence>
<evidence type="ECO:0000256" key="1">
    <source>
        <dbReference type="ARBA" id="ARBA00000085"/>
    </source>
</evidence>
<dbReference type="OrthoDB" id="9809670at2"/>
<dbReference type="InterPro" id="IPR003594">
    <property type="entry name" value="HATPase_dom"/>
</dbReference>
<dbReference type="STRING" id="947013.SAMN04488109_6822"/>
<dbReference type="PRINTS" id="PR00344">
    <property type="entry name" value="BCTRLSENSOR"/>
</dbReference>
<comment type="catalytic activity">
    <reaction evidence="1">
        <text>ATP + protein L-histidine = ADP + protein N-phospho-L-histidine.</text>
        <dbReference type="EC" id="2.7.13.3"/>
    </reaction>
</comment>
<feature type="coiled-coil region" evidence="4">
    <location>
        <begin position="844"/>
        <end position="903"/>
    </location>
</feature>
<keyword evidence="3" id="KW-0597">Phosphoprotein</keyword>
<dbReference type="InterPro" id="IPR011123">
    <property type="entry name" value="Y_Y_Y"/>
</dbReference>
<evidence type="ECO:0000256" key="2">
    <source>
        <dbReference type="ARBA" id="ARBA00012438"/>
    </source>
</evidence>
<dbReference type="InterPro" id="IPR036097">
    <property type="entry name" value="HisK_dim/P_sf"/>
</dbReference>
<dbReference type="Gene3D" id="2.130.10.10">
    <property type="entry name" value="YVTN repeat-like/Quinoprotein amine dehydrogenase"/>
    <property type="match status" value="3"/>
</dbReference>
<dbReference type="SUPFAM" id="SSF50998">
    <property type="entry name" value="Quinoprotein alcohol dehydrogenase-like"/>
    <property type="match status" value="1"/>
</dbReference>
<dbReference type="EMBL" id="FQWQ01000007">
    <property type="protein sequence ID" value="SHI02752.1"/>
    <property type="molecule type" value="Genomic_DNA"/>
</dbReference>
<dbReference type="PANTHER" id="PTHR43547">
    <property type="entry name" value="TWO-COMPONENT HISTIDINE KINASE"/>
    <property type="match status" value="1"/>
</dbReference>
<keyword evidence="6" id="KW-0418">Kinase</keyword>
<dbReference type="EC" id="2.7.13.3" evidence="2"/>
<evidence type="ECO:0000259" key="5">
    <source>
        <dbReference type="PROSITE" id="PS50109"/>
    </source>
</evidence>
<evidence type="ECO:0000313" key="7">
    <source>
        <dbReference type="Proteomes" id="UP000184212"/>
    </source>
</evidence>
<dbReference type="FunFam" id="2.60.40.10:FF:000791">
    <property type="entry name" value="Two-component system sensor histidine kinase/response regulator"/>
    <property type="match status" value="1"/>
</dbReference>
<dbReference type="InterPro" id="IPR004358">
    <property type="entry name" value="Sig_transdc_His_kin-like_C"/>
</dbReference>
<dbReference type="InterPro" id="IPR015943">
    <property type="entry name" value="WD40/YVTN_repeat-like_dom_sf"/>
</dbReference>
<dbReference type="Pfam" id="PF02518">
    <property type="entry name" value="HATPase_c"/>
    <property type="match status" value="1"/>
</dbReference>
<dbReference type="Gene3D" id="3.30.565.10">
    <property type="entry name" value="Histidine kinase-like ATPase, C-terminal domain"/>
    <property type="match status" value="1"/>
</dbReference>
<dbReference type="AlphaFoldDB" id="A0A1M5XSS4"/>
<dbReference type="PROSITE" id="PS51257">
    <property type="entry name" value="PROKAR_LIPOPROTEIN"/>
    <property type="match status" value="1"/>
</dbReference>
<evidence type="ECO:0000313" key="6">
    <source>
        <dbReference type="EMBL" id="SHI02752.1"/>
    </source>
</evidence>
<dbReference type="InterPro" id="IPR011110">
    <property type="entry name" value="Reg_prop"/>
</dbReference>
<dbReference type="SMART" id="SM00387">
    <property type="entry name" value="HATPase_c"/>
    <property type="match status" value="1"/>
</dbReference>
<evidence type="ECO:0000256" key="4">
    <source>
        <dbReference type="SAM" id="Coils"/>
    </source>
</evidence>
<dbReference type="Proteomes" id="UP000184212">
    <property type="component" value="Unassembled WGS sequence"/>
</dbReference>
<feature type="coiled-coil region" evidence="4">
    <location>
        <begin position="980"/>
        <end position="1007"/>
    </location>
</feature>
<dbReference type="SUPFAM" id="SSF47384">
    <property type="entry name" value="Homodimeric domain of signal transducing histidine kinase"/>
    <property type="match status" value="1"/>
</dbReference>
<dbReference type="PANTHER" id="PTHR43547:SF2">
    <property type="entry name" value="HYBRID SIGNAL TRANSDUCTION HISTIDINE KINASE C"/>
    <property type="match status" value="1"/>
</dbReference>
<sequence length="1126" mass="129314">MKFQQFQLVCSLILFSCRITSAQSTVEKVKFSRIEVGSGLSNSNVTCILQDSKGFLWFGTQDGLNKFDGYNFKVYRNNPDDTCSLLTNAINCVFEDSQKKIWVSTRSGGLQYYDNKLDRFYRISEFSTNAHILQITEDDNNNLWITGSRYLDAFVAQLDRSTGKWKSFILFPSKEPIESLLRESEDEFWIGVRRGGFLKWNKKANTVKRYLHDPENSKSAVCFDIHQILKDTKGNLWIASSEGLSKFEIKNEEFTNFTANPSNPGSLLFNPIRQMAWANGHLLLTTENGGLSRMDTTTNQFTNFLFDKNDPYSLSDNSVWSVYCDHQNRIWTGTFSKGLCVIDKLQNKFSQLDIVLENDIVNAIYQDHKERLWIGTEGGIVLKDRNRVKYYKHEPNQKGSLSSNPILSIYEDSQNRIWFGTWAGGLNRYDEKTDRFVSYLPNEKNLKSLSDPNVYSIWEYSKTKELLVGSYKGLNILTDEKNGSFESYKEKENGANNYIRSIYEDSNGNVWLGTIEELDLFDIKNKKIIRFDSRTNKKEIKTSEIVNCILEDKKKRLWVATTAGLEMIIGKKFIKRFTTKDGLPNNIVNGILEDSKGNLWLSTTEGISKFNPDNKTIQNYNVSDGLYGNEFKPNACFKSKDGLFFFGGKGVNVFDPDSIQQNPYVPPVYITDFKIFNKSVTIGERDSLLKSHIGETQEIYLPYKYNVFSLEFAALNFSSSNKNKYAFKLEGFESDWNYVENQRSATFTNLDAGTYTFRVKASNNDGLWNEKGASLIIHILPPFWKTSWFRTMVGLLMVGLAIGYYKVRVHAIKQQNKKLESLVAKRTEELEHTNEVLIHRDEEIQTQNNELFNQREELASQNEQLQSARQVIEKQNNEIILRNESLEEEIKDRTKDLVGYNQQLEQFAFITAHNLRAPVARILGLGNVLEFACKSYDDERLITGKLIFATKELDTVVKDLGAILELRKNNTSLITEVSLQEELRLVKENLEKEILETNAEIKEEFSKAPLLRTLKPYLDSILINLIGNAIKYRHLDRRPLIQIKSEVVENQICLTVSDNGIGMDLSAYREKLFTLYGRFHDHVEGKGMGLYLVKTQVAALGGKIEVESEVDCGTTFRIFFLNRNLG</sequence>
<dbReference type="InterPro" id="IPR036890">
    <property type="entry name" value="HATPase_C_sf"/>
</dbReference>
<accession>A0A1M5XSS4</accession>
<name>A0A1M5XSS4_9BACT</name>
<keyword evidence="4" id="KW-0175">Coiled coil</keyword>
<reference evidence="6 7" key="1">
    <citation type="submission" date="2016-11" db="EMBL/GenBank/DDBJ databases">
        <authorList>
            <person name="Jaros S."/>
            <person name="Januszkiewicz K."/>
            <person name="Wedrychowicz H."/>
        </authorList>
    </citation>
    <scope>NUCLEOTIDE SEQUENCE [LARGE SCALE GENOMIC DNA]</scope>
    <source>
        <strain evidence="6 7">DSM 24574</strain>
    </source>
</reference>
<dbReference type="GO" id="GO:0000155">
    <property type="term" value="F:phosphorelay sensor kinase activity"/>
    <property type="evidence" value="ECO:0007669"/>
    <property type="project" value="InterPro"/>
</dbReference>
<proteinExistence type="predicted"/>
<dbReference type="RefSeq" id="WP_073143508.1">
    <property type="nucleotide sequence ID" value="NZ_FQWQ01000007.1"/>
</dbReference>
<protein>
    <recommendedName>
        <fullName evidence="2">histidine kinase</fullName>
        <ecNumber evidence="2">2.7.13.3</ecNumber>
    </recommendedName>
</protein>
<dbReference type="InterPro" id="IPR005467">
    <property type="entry name" value="His_kinase_dom"/>
</dbReference>
<organism evidence="6 7">
    <name type="scientific">Chryseolinea serpens</name>
    <dbReference type="NCBI Taxonomy" id="947013"/>
    <lineage>
        <taxon>Bacteria</taxon>
        <taxon>Pseudomonadati</taxon>
        <taxon>Bacteroidota</taxon>
        <taxon>Cytophagia</taxon>
        <taxon>Cytophagales</taxon>
        <taxon>Fulvivirgaceae</taxon>
        <taxon>Chryseolinea</taxon>
    </lineage>
</organism>
<dbReference type="Gene3D" id="2.60.40.10">
    <property type="entry name" value="Immunoglobulins"/>
    <property type="match status" value="1"/>
</dbReference>
<gene>
    <name evidence="6" type="ORF">SAMN04488109_6822</name>
</gene>
<dbReference type="InterPro" id="IPR013783">
    <property type="entry name" value="Ig-like_fold"/>
</dbReference>
<feature type="domain" description="Histidine kinase" evidence="5">
    <location>
        <begin position="910"/>
        <end position="1124"/>
    </location>
</feature>
<keyword evidence="7" id="KW-1185">Reference proteome</keyword>